<dbReference type="PANTHER" id="PTHR43065">
    <property type="entry name" value="SENSOR HISTIDINE KINASE"/>
    <property type="match status" value="1"/>
</dbReference>
<evidence type="ECO:0000256" key="8">
    <source>
        <dbReference type="ARBA" id="ARBA00023012"/>
    </source>
</evidence>
<comment type="caution">
    <text evidence="14">The sequence shown here is derived from an EMBL/GenBank/DDBJ whole genome shotgun (WGS) entry which is preliminary data.</text>
</comment>
<dbReference type="SMART" id="SM00387">
    <property type="entry name" value="HATPase_c"/>
    <property type="match status" value="1"/>
</dbReference>
<feature type="domain" description="PAS" evidence="12">
    <location>
        <begin position="349"/>
        <end position="394"/>
    </location>
</feature>
<dbReference type="CDD" id="cd00130">
    <property type="entry name" value="PAS"/>
    <property type="match status" value="2"/>
</dbReference>
<dbReference type="CDD" id="cd00082">
    <property type="entry name" value="HisKA"/>
    <property type="match status" value="1"/>
</dbReference>
<dbReference type="Pfam" id="PF13426">
    <property type="entry name" value="PAS_9"/>
    <property type="match status" value="1"/>
</dbReference>
<evidence type="ECO:0000256" key="5">
    <source>
        <dbReference type="ARBA" id="ARBA00022741"/>
    </source>
</evidence>
<keyword evidence="3" id="KW-0597">Phosphoprotein</keyword>
<dbReference type="Pfam" id="PF13185">
    <property type="entry name" value="GAF_2"/>
    <property type="match status" value="1"/>
</dbReference>
<evidence type="ECO:0000256" key="7">
    <source>
        <dbReference type="ARBA" id="ARBA00022840"/>
    </source>
</evidence>
<dbReference type="SUPFAM" id="SSF55781">
    <property type="entry name" value="GAF domain-like"/>
    <property type="match status" value="1"/>
</dbReference>
<dbReference type="InterPro" id="IPR001610">
    <property type="entry name" value="PAC"/>
</dbReference>
<dbReference type="InterPro" id="IPR005467">
    <property type="entry name" value="His_kinase_dom"/>
</dbReference>
<dbReference type="Pfam" id="PF08447">
    <property type="entry name" value="PAS_3"/>
    <property type="match status" value="1"/>
</dbReference>
<dbReference type="Gene3D" id="1.10.287.130">
    <property type="match status" value="1"/>
</dbReference>
<dbReference type="PROSITE" id="PS50112">
    <property type="entry name" value="PAS"/>
    <property type="match status" value="2"/>
</dbReference>
<dbReference type="GO" id="GO:0005524">
    <property type="term" value="F:ATP binding"/>
    <property type="evidence" value="ECO:0007669"/>
    <property type="project" value="UniProtKB-KW"/>
</dbReference>
<feature type="domain" description="PAC" evidence="13">
    <location>
        <begin position="136"/>
        <end position="189"/>
    </location>
</feature>
<dbReference type="InterPro" id="IPR036890">
    <property type="entry name" value="HATPase_C_sf"/>
</dbReference>
<feature type="compositionally biased region" description="Polar residues" evidence="10">
    <location>
        <begin position="37"/>
        <end position="47"/>
    </location>
</feature>
<dbReference type="Gene3D" id="3.30.450.40">
    <property type="match status" value="1"/>
</dbReference>
<keyword evidence="7" id="KW-0067">ATP-binding</keyword>
<evidence type="ECO:0000313" key="14">
    <source>
        <dbReference type="EMBL" id="HFK98330.1"/>
    </source>
</evidence>
<dbReference type="EMBL" id="DSTK01000039">
    <property type="protein sequence ID" value="HFK98330.1"/>
    <property type="molecule type" value="Genomic_DNA"/>
</dbReference>
<dbReference type="SUPFAM" id="SSF47384">
    <property type="entry name" value="Homodimeric domain of signal transducing histidine kinase"/>
    <property type="match status" value="1"/>
</dbReference>
<dbReference type="InterPro" id="IPR013655">
    <property type="entry name" value="PAS_fold_3"/>
</dbReference>
<feature type="region of interest" description="Disordered" evidence="10">
    <location>
        <begin position="27"/>
        <end position="49"/>
    </location>
</feature>
<accession>A0A832A8C9</accession>
<dbReference type="Gene3D" id="3.30.450.20">
    <property type="entry name" value="PAS domain"/>
    <property type="match status" value="2"/>
</dbReference>
<dbReference type="EC" id="2.7.13.3" evidence="2"/>
<dbReference type="InterPro" id="IPR036097">
    <property type="entry name" value="HisK_dim/P_sf"/>
</dbReference>
<dbReference type="InterPro" id="IPR003018">
    <property type="entry name" value="GAF"/>
</dbReference>
<reference evidence="14" key="1">
    <citation type="journal article" date="2020" name="mSystems">
        <title>Genome- and Community-Level Interaction Insights into Carbon Utilization and Element Cycling Functions of Hydrothermarchaeota in Hydrothermal Sediment.</title>
        <authorList>
            <person name="Zhou Z."/>
            <person name="Liu Y."/>
            <person name="Xu W."/>
            <person name="Pan J."/>
            <person name="Luo Z.H."/>
            <person name="Li M."/>
        </authorList>
    </citation>
    <scope>NUCLEOTIDE SEQUENCE [LARGE SCALE GENOMIC DNA]</scope>
    <source>
        <strain evidence="14">SpSt-456</strain>
    </source>
</reference>
<keyword evidence="5" id="KW-0547">Nucleotide-binding</keyword>
<proteinExistence type="predicted"/>
<dbReference type="PRINTS" id="PR00344">
    <property type="entry name" value="BCTRLSENSOR"/>
</dbReference>
<comment type="catalytic activity">
    <reaction evidence="1">
        <text>ATP + protein L-histidine = ADP + protein N-phospho-L-histidine.</text>
        <dbReference type="EC" id="2.7.13.3"/>
    </reaction>
</comment>
<feature type="domain" description="Histidine kinase" evidence="11">
    <location>
        <begin position="493"/>
        <end position="716"/>
    </location>
</feature>
<gene>
    <name evidence="14" type="ORF">ENS06_13545</name>
</gene>
<dbReference type="GO" id="GO:0000155">
    <property type="term" value="F:phosphorelay sensor kinase activity"/>
    <property type="evidence" value="ECO:0007669"/>
    <property type="project" value="InterPro"/>
</dbReference>
<keyword evidence="8" id="KW-0902">Two-component regulatory system</keyword>
<dbReference type="SMART" id="SM00065">
    <property type="entry name" value="GAF"/>
    <property type="match status" value="1"/>
</dbReference>
<keyword evidence="9" id="KW-0175">Coiled coil</keyword>
<dbReference type="InterPro" id="IPR000700">
    <property type="entry name" value="PAS-assoc_C"/>
</dbReference>
<dbReference type="InterPro" id="IPR029016">
    <property type="entry name" value="GAF-like_dom_sf"/>
</dbReference>
<dbReference type="SUPFAM" id="SSF55785">
    <property type="entry name" value="PYP-like sensor domain (PAS domain)"/>
    <property type="match status" value="2"/>
</dbReference>
<evidence type="ECO:0000256" key="3">
    <source>
        <dbReference type="ARBA" id="ARBA00022553"/>
    </source>
</evidence>
<organism evidence="14">
    <name type="scientific">Desulfacinum infernum</name>
    <dbReference type="NCBI Taxonomy" id="35837"/>
    <lineage>
        <taxon>Bacteria</taxon>
        <taxon>Pseudomonadati</taxon>
        <taxon>Thermodesulfobacteriota</taxon>
        <taxon>Syntrophobacteria</taxon>
        <taxon>Syntrophobacterales</taxon>
        <taxon>Syntrophobacteraceae</taxon>
        <taxon>Desulfacinum</taxon>
    </lineage>
</organism>
<evidence type="ECO:0000256" key="9">
    <source>
        <dbReference type="SAM" id="Coils"/>
    </source>
</evidence>
<dbReference type="Pfam" id="PF00512">
    <property type="entry name" value="HisKA"/>
    <property type="match status" value="1"/>
</dbReference>
<dbReference type="PANTHER" id="PTHR43065:SF46">
    <property type="entry name" value="C4-DICARBOXYLATE TRANSPORT SENSOR PROTEIN DCTB"/>
    <property type="match status" value="1"/>
</dbReference>
<dbReference type="InterPro" id="IPR000014">
    <property type="entry name" value="PAS"/>
</dbReference>
<name>A0A832A8C9_9BACT</name>
<dbReference type="FunFam" id="3.30.450.20:FF:000099">
    <property type="entry name" value="Sensory box sensor histidine kinase"/>
    <property type="match status" value="1"/>
</dbReference>
<dbReference type="SMART" id="SM00091">
    <property type="entry name" value="PAS"/>
    <property type="match status" value="2"/>
</dbReference>
<dbReference type="SMART" id="SM00388">
    <property type="entry name" value="HisKA"/>
    <property type="match status" value="1"/>
</dbReference>
<dbReference type="SMART" id="SM00086">
    <property type="entry name" value="PAC"/>
    <property type="match status" value="2"/>
</dbReference>
<evidence type="ECO:0000256" key="4">
    <source>
        <dbReference type="ARBA" id="ARBA00022679"/>
    </source>
</evidence>
<dbReference type="Pfam" id="PF02518">
    <property type="entry name" value="HATPase_c"/>
    <property type="match status" value="1"/>
</dbReference>
<dbReference type="SUPFAM" id="SSF55874">
    <property type="entry name" value="ATPase domain of HSP90 chaperone/DNA topoisomerase II/histidine kinase"/>
    <property type="match status" value="1"/>
</dbReference>
<evidence type="ECO:0000256" key="6">
    <source>
        <dbReference type="ARBA" id="ARBA00022777"/>
    </source>
</evidence>
<dbReference type="InterPro" id="IPR035965">
    <property type="entry name" value="PAS-like_dom_sf"/>
</dbReference>
<dbReference type="InterPro" id="IPR003594">
    <property type="entry name" value="HATPase_dom"/>
</dbReference>
<keyword evidence="4" id="KW-0808">Transferase</keyword>
<evidence type="ECO:0000259" key="12">
    <source>
        <dbReference type="PROSITE" id="PS50112"/>
    </source>
</evidence>
<feature type="domain" description="PAS" evidence="12">
    <location>
        <begin position="60"/>
        <end position="132"/>
    </location>
</feature>
<evidence type="ECO:0000256" key="2">
    <source>
        <dbReference type="ARBA" id="ARBA00012438"/>
    </source>
</evidence>
<protein>
    <recommendedName>
        <fullName evidence="2">histidine kinase</fullName>
        <ecNumber evidence="2">2.7.13.3</ecNumber>
    </recommendedName>
</protein>
<dbReference type="NCBIfam" id="TIGR00229">
    <property type="entry name" value="sensory_box"/>
    <property type="match status" value="2"/>
</dbReference>
<sequence>MRIASTRCGRRPARNFRSPWIVSIRRRGRTTKGHAMNRSTPDGSSQPDFADTLSEALRQSEERCRLVLEATSDGIWEWDLRTNRVHYNPAYTRMLGYEPEEFSGNLSEWLERIHPDDRERALAANQRCIDNETAQFAVEFRMRTKAGTWKWILGRGMAVERDAAGKALRMIGAHTDITRIKEGQRRETIQNWIAAALSTMTELDERLALVFDAILEATGMECGGIYLLDQEKNRLRLVHHQGLSDAFVNAVRFYPADSPNLKLVLGGTPLYTAYDALPVPKRDPELREGLRAIAVVPIHYEGRVVGCINTASRSFTETPQEIRSFLEAVGSHVGNALGRIQARKDLEESTTQYAALFELAGDALFVVRLNDRRLVDVNRAASALLGYAKGELLGAVWDAMIDASDQEDLVDQCRGQLEARETCLVQGYLRKRAGTTVPVEISARRFALKGEPHLFMMARDISERWRAQEEKERLQEQLRQAQKMESVGRLAGGIAHDFNNLLTPILGYADMLSRFLEAGSPARRQAEAIGTAALRAKDLVEQLLAFSRDQAAAFEPVDLAETVRAFYETWRPSLPSHVALRLTLPTAPVWVKADPRHMERVLLNLTANARDAMPEGGTLSVLLEQRTFHHESDMPAVGLKPGTYAVLTVADTGMGMDRETLQKIFEPFFTTKPFGKGAGLGLSIVYGIVENHGGRILASSLPGVGTAFDIYLPVIPPPAA</sequence>
<keyword evidence="6" id="KW-0418">Kinase</keyword>
<dbReference type="InterPro" id="IPR003661">
    <property type="entry name" value="HisK_dim/P_dom"/>
</dbReference>
<evidence type="ECO:0000256" key="10">
    <source>
        <dbReference type="SAM" id="MobiDB-lite"/>
    </source>
</evidence>
<feature type="coiled-coil region" evidence="9">
    <location>
        <begin position="457"/>
        <end position="487"/>
    </location>
</feature>
<evidence type="ECO:0000259" key="11">
    <source>
        <dbReference type="PROSITE" id="PS50109"/>
    </source>
</evidence>
<dbReference type="PROSITE" id="PS50109">
    <property type="entry name" value="HIS_KIN"/>
    <property type="match status" value="1"/>
</dbReference>
<evidence type="ECO:0000259" key="13">
    <source>
        <dbReference type="PROSITE" id="PS50113"/>
    </source>
</evidence>
<dbReference type="PROSITE" id="PS50113">
    <property type="entry name" value="PAC"/>
    <property type="match status" value="1"/>
</dbReference>
<dbReference type="AlphaFoldDB" id="A0A832A8C9"/>
<dbReference type="InterPro" id="IPR004358">
    <property type="entry name" value="Sig_transdc_His_kin-like_C"/>
</dbReference>
<dbReference type="Gene3D" id="3.30.565.10">
    <property type="entry name" value="Histidine kinase-like ATPase, C-terminal domain"/>
    <property type="match status" value="1"/>
</dbReference>
<evidence type="ECO:0000256" key="1">
    <source>
        <dbReference type="ARBA" id="ARBA00000085"/>
    </source>
</evidence>